<sequence>MHRTITDNLECARSAAALQSYFLQTVTQRLGTRAAETLRGDADRIRDEMLSLVENSAGQSPQQIAEAWQSYLVDAAQRGVLTLDVLRRWSDQNTSLQDDGAPTEHVLIYDHDVVMDGRGLPSPCNYVLLRIHPDADQEIHEWKRPYVIIDPRAGHGPGIGGFKRDSQIGVALADGHPVYFVSFRQDPEPGQTLASVAHAEAAFLRHIRQLHPDSPPPIVVGNCQGGWATAILAATHPDLAGPIVLNGSPMSYWSGKLGQDPMRYSGGLGGGAVPAALAGDLGGGIFDGAYLVQNFEELNPGRNWFRKYYDLYRDVDNGAERFLEFEKWWGAFYLMTTEEIRWIVENLFIGNRLGRNTAQLETGRPIDLKQIRAPIICFASHGDNITPVGQALNWILDTYSDEHEIEILGQRVLYLVHEDVGHLGIFVSSKIARKEHSQMASTLKTIEALAPGLYELVIEDVVGEGKEKTFAVSFARRTMEDVASHSGSRRDEPAFAAVARASEAMVEAYDTVIGPFIQPLVTPEMGKLVRDTNPMRTTRRSFASSNPAMTGVPAAAEHARQTRKPAAAENPFVLAEKLAADMIETSWNIWRDLREASQETAFFAIWGSPLAIAYGQQRALGRTHKRPEDLVALPTVQDALARIEDGGFAEALVRILVLLANTRPDVRHDRLERAANVLNESEPFSSMPEELRSKKIQEQTLIVEYGGDAALESLPGLLRTDAERRRALDTARFIVGEVKEMTAATRSMMERIEGLLAPLQAPNAAQ</sequence>
<dbReference type="AlphaFoldDB" id="A0A239LN25"/>
<dbReference type="InterPro" id="IPR024501">
    <property type="entry name" value="DUF3141"/>
</dbReference>
<dbReference type="Pfam" id="PF11339">
    <property type="entry name" value="DUF3141"/>
    <property type="match status" value="1"/>
</dbReference>
<accession>A0A239LN25</accession>
<dbReference type="PANTHER" id="PTHR36837:SF2">
    <property type="entry name" value="POLY(3-HYDROXYALKANOATE) POLYMERASE SUBUNIT PHAC"/>
    <property type="match status" value="1"/>
</dbReference>
<dbReference type="InterPro" id="IPR051321">
    <property type="entry name" value="PHA/PHB_synthase"/>
</dbReference>
<protein>
    <recommendedName>
        <fullName evidence="3">Poly(3-hydroxyalkanoate) synthetase</fullName>
    </recommendedName>
</protein>
<evidence type="ECO:0000313" key="1">
    <source>
        <dbReference type="EMBL" id="SNT31690.1"/>
    </source>
</evidence>
<dbReference type="SUPFAM" id="SSF53474">
    <property type="entry name" value="alpha/beta-Hydrolases"/>
    <property type="match status" value="1"/>
</dbReference>
<dbReference type="EMBL" id="FZOY01000010">
    <property type="protein sequence ID" value="SNT31690.1"/>
    <property type="molecule type" value="Genomic_DNA"/>
</dbReference>
<evidence type="ECO:0000313" key="2">
    <source>
        <dbReference type="Proteomes" id="UP000198426"/>
    </source>
</evidence>
<organism evidence="1 2">
    <name type="scientific">Tropicimonas sediminicola</name>
    <dbReference type="NCBI Taxonomy" id="1031541"/>
    <lineage>
        <taxon>Bacteria</taxon>
        <taxon>Pseudomonadati</taxon>
        <taxon>Pseudomonadota</taxon>
        <taxon>Alphaproteobacteria</taxon>
        <taxon>Rhodobacterales</taxon>
        <taxon>Roseobacteraceae</taxon>
        <taxon>Tropicimonas</taxon>
    </lineage>
</organism>
<dbReference type="Proteomes" id="UP000198426">
    <property type="component" value="Unassembled WGS sequence"/>
</dbReference>
<proteinExistence type="predicted"/>
<dbReference type="PANTHER" id="PTHR36837">
    <property type="entry name" value="POLY(3-HYDROXYALKANOATE) POLYMERASE SUBUNIT PHAC"/>
    <property type="match status" value="1"/>
</dbReference>
<evidence type="ECO:0008006" key="3">
    <source>
        <dbReference type="Google" id="ProtNLM"/>
    </source>
</evidence>
<dbReference type="RefSeq" id="WP_176442962.1">
    <property type="nucleotide sequence ID" value="NZ_FZOY01000010.1"/>
</dbReference>
<gene>
    <name evidence="1" type="ORF">SAMN05421757_110120</name>
</gene>
<keyword evidence="2" id="KW-1185">Reference proteome</keyword>
<reference evidence="1 2" key="1">
    <citation type="submission" date="2017-06" db="EMBL/GenBank/DDBJ databases">
        <authorList>
            <person name="Kim H.J."/>
            <person name="Triplett B.A."/>
        </authorList>
    </citation>
    <scope>NUCLEOTIDE SEQUENCE [LARGE SCALE GENOMIC DNA]</scope>
    <source>
        <strain evidence="1 2">DSM 29339</strain>
    </source>
</reference>
<dbReference type="InterPro" id="IPR029058">
    <property type="entry name" value="AB_hydrolase_fold"/>
</dbReference>
<dbReference type="Gene3D" id="3.40.50.1820">
    <property type="entry name" value="alpha/beta hydrolase"/>
    <property type="match status" value="1"/>
</dbReference>
<name>A0A239LN25_9RHOB</name>